<organism evidence="1 2">
    <name type="scientific">Serratia rhizosphaerae</name>
    <dbReference type="NCBI Taxonomy" id="2597702"/>
    <lineage>
        <taxon>Bacteria</taxon>
        <taxon>Pseudomonadati</taxon>
        <taxon>Pseudomonadota</taxon>
        <taxon>Gammaproteobacteria</taxon>
        <taxon>Enterobacterales</taxon>
        <taxon>Yersiniaceae</taxon>
        <taxon>Serratia</taxon>
    </lineage>
</organism>
<reference evidence="1 2" key="1">
    <citation type="submission" date="2019-07" db="EMBL/GenBank/DDBJ databases">
        <title>Serratia dokdonensis sp. nov., an elicitor of systemic resistance in Nicotiana Tabacum.</title>
        <authorList>
            <person name="Son J.-S."/>
            <person name="Hwang Y.-J."/>
            <person name="Lee S.-Y."/>
            <person name="Ghim S.-Y."/>
        </authorList>
    </citation>
    <scope>NUCLEOTIDE SEQUENCE [LARGE SCALE GENOMIC DNA]</scope>
    <source>
        <strain evidence="1 2">KUDC3025</strain>
    </source>
</reference>
<evidence type="ECO:0000313" key="2">
    <source>
        <dbReference type="Proteomes" id="UP000430368"/>
    </source>
</evidence>
<accession>A0ABX6GIB9</accession>
<proteinExistence type="predicted"/>
<name>A0ABX6GIB9_9GAMM</name>
<keyword evidence="2" id="KW-1185">Reference proteome</keyword>
<protein>
    <submittedName>
        <fullName evidence="1">Uncharacterized protein</fullName>
    </submittedName>
</protein>
<gene>
    <name evidence="1" type="ORF">FO014_02865</name>
</gene>
<evidence type="ECO:0000313" key="1">
    <source>
        <dbReference type="EMBL" id="QHA86006.1"/>
    </source>
</evidence>
<dbReference type="Proteomes" id="UP000430368">
    <property type="component" value="Chromosome"/>
</dbReference>
<sequence>MLSKNYRRNSLAQQKTLRGGNRLQPLILVRFVKYLTKISQFHNRILHFSNQAVIKYMQFLLNVQSKKSLIVRRRFLIFAKNCHTWAGNAVLQKTCFESRSHAKSRNAADTKAAVD</sequence>
<dbReference type="EMBL" id="CP041764">
    <property type="protein sequence ID" value="QHA86006.1"/>
    <property type="molecule type" value="Genomic_DNA"/>
</dbReference>